<evidence type="ECO:0000313" key="4">
    <source>
        <dbReference type="Proteomes" id="UP000177894"/>
    </source>
</evidence>
<keyword evidence="4" id="KW-1185">Reference proteome</keyword>
<feature type="domain" description="Methyltransferase type 11" evidence="1">
    <location>
        <begin position="48"/>
        <end position="139"/>
    </location>
</feature>
<dbReference type="InterPro" id="IPR013216">
    <property type="entry name" value="Methyltransf_11"/>
</dbReference>
<evidence type="ECO:0000313" key="3">
    <source>
        <dbReference type="EMBL" id="ARE88830.1"/>
    </source>
</evidence>
<proteinExistence type="predicted"/>
<dbReference type="KEGG" id="cfm:BJL90_00045"/>
<dbReference type="AlphaFoldDB" id="A0AAC9WIM3"/>
<dbReference type="InterPro" id="IPR029063">
    <property type="entry name" value="SAM-dependent_MTases_sf"/>
</dbReference>
<dbReference type="RefSeq" id="WP_070963200.1">
    <property type="nucleotide sequence ID" value="NZ_CP017603.1"/>
</dbReference>
<keyword evidence="3" id="KW-0808">Transferase</keyword>
<dbReference type="EMBL" id="CP017603">
    <property type="protein sequence ID" value="AOY74483.1"/>
    <property type="molecule type" value="Genomic_DNA"/>
</dbReference>
<dbReference type="GO" id="GO:0032259">
    <property type="term" value="P:methylation"/>
    <property type="evidence" value="ECO:0007669"/>
    <property type="project" value="UniProtKB-KW"/>
</dbReference>
<dbReference type="Proteomes" id="UP000177894">
    <property type="component" value="Chromosome"/>
</dbReference>
<evidence type="ECO:0000313" key="5">
    <source>
        <dbReference type="Proteomes" id="UP000192478"/>
    </source>
</evidence>
<reference evidence="3 5" key="2">
    <citation type="submission" date="2017-03" db="EMBL/GenBank/DDBJ databases">
        <title>Complete sequence of Clostridium formicaceticum DSM 92.</title>
        <authorList>
            <person name="Poehlein A."/>
            <person name="Karl M."/>
            <person name="Bengelsdorf F.R."/>
            <person name="Duerre P."/>
            <person name="Daniel R."/>
        </authorList>
    </citation>
    <scope>NUCLEOTIDE SEQUENCE [LARGE SCALE GENOMIC DNA]</scope>
    <source>
        <strain evidence="3 5">DSM 92</strain>
    </source>
</reference>
<name>A0AAC9WIM3_9CLOT</name>
<sequence>MTANFLYNVWWKDQAETEQAMEETHNRFWKKVLSYIKEEDLSNLSVFDFGCNQGGFLRFLYYEKPFKNALGIDLARQSVEVANSRKGNLPIQYEATNTPEKYENQFDLAFSISVIYLIADLKEHASKIKKILKSKGVYYATYTDYNGNPSLPYMKKKIDENASIPMLLHDLEDISNAFLEEGFNVGIRKMIPDDYIEINSNDRFFRSLNDRIQYEYEQAYIFRFSLKD</sequence>
<dbReference type="GO" id="GO:0008168">
    <property type="term" value="F:methyltransferase activity"/>
    <property type="evidence" value="ECO:0007669"/>
    <property type="project" value="UniProtKB-KW"/>
</dbReference>
<gene>
    <name evidence="2" type="ORF">BJL90_00045</name>
    <name evidence="3" type="ORF">CLFO_32360</name>
</gene>
<accession>A0AAC9WIM3</accession>
<keyword evidence="3" id="KW-0489">Methyltransferase</keyword>
<reference evidence="2 4" key="1">
    <citation type="submission" date="2016-10" db="EMBL/GenBank/DDBJ databases">
        <title>Complete Genome Sequence of Acetogen Clostridium formicoaceticum ATCC 27076.</title>
        <authorList>
            <person name="Bao T."/>
            <person name="Cheng C."/>
            <person name="Zhao J."/>
            <person name="Yang S.-T."/>
            <person name="Wang J."/>
            <person name="Wang M."/>
        </authorList>
    </citation>
    <scope>NUCLEOTIDE SEQUENCE [LARGE SCALE GENOMIC DNA]</scope>
    <source>
        <strain evidence="2 4">ATCC 27076</strain>
    </source>
</reference>
<protein>
    <submittedName>
        <fullName evidence="3">Bifunctional 3-demethylubiquinone-9 3-methyltransferase/ 2-octaprenyl-6-hydroxy phenol methylase</fullName>
    </submittedName>
    <submittedName>
        <fullName evidence="2">Methyltransferase type 11</fullName>
    </submittedName>
</protein>
<dbReference type="Pfam" id="PF08241">
    <property type="entry name" value="Methyltransf_11"/>
    <property type="match status" value="1"/>
</dbReference>
<evidence type="ECO:0000313" key="2">
    <source>
        <dbReference type="EMBL" id="AOY74483.1"/>
    </source>
</evidence>
<dbReference type="EMBL" id="CP020559">
    <property type="protein sequence ID" value="ARE88830.1"/>
    <property type="molecule type" value="Genomic_DNA"/>
</dbReference>
<dbReference type="Gene3D" id="3.40.50.150">
    <property type="entry name" value="Vaccinia Virus protein VP39"/>
    <property type="match status" value="1"/>
</dbReference>
<dbReference type="Proteomes" id="UP000192478">
    <property type="component" value="Chromosome"/>
</dbReference>
<organism evidence="3 5">
    <name type="scientific">Clostridium formicaceticum</name>
    <dbReference type="NCBI Taxonomy" id="1497"/>
    <lineage>
        <taxon>Bacteria</taxon>
        <taxon>Bacillati</taxon>
        <taxon>Bacillota</taxon>
        <taxon>Clostridia</taxon>
        <taxon>Eubacteriales</taxon>
        <taxon>Clostridiaceae</taxon>
        <taxon>Clostridium</taxon>
    </lineage>
</organism>
<dbReference type="SUPFAM" id="SSF53335">
    <property type="entry name" value="S-adenosyl-L-methionine-dependent methyltransferases"/>
    <property type="match status" value="1"/>
</dbReference>
<evidence type="ECO:0000259" key="1">
    <source>
        <dbReference type="Pfam" id="PF08241"/>
    </source>
</evidence>